<feature type="region of interest" description="Disordered" evidence="1">
    <location>
        <begin position="139"/>
        <end position="177"/>
    </location>
</feature>
<reference evidence="3" key="1">
    <citation type="submission" date="2023-06" db="EMBL/GenBank/DDBJ databases">
        <title>Genome-scale phylogeny and comparative genomics of the fungal order Sordariales.</title>
        <authorList>
            <consortium name="Lawrence Berkeley National Laboratory"/>
            <person name="Hensen N."/>
            <person name="Bonometti L."/>
            <person name="Westerberg I."/>
            <person name="Brannstrom I.O."/>
            <person name="Guillou S."/>
            <person name="Cros-Aarteil S."/>
            <person name="Calhoun S."/>
            <person name="Haridas S."/>
            <person name="Kuo A."/>
            <person name="Mondo S."/>
            <person name="Pangilinan J."/>
            <person name="Riley R."/>
            <person name="LaButti K."/>
            <person name="Andreopoulos B."/>
            <person name="Lipzen A."/>
            <person name="Chen C."/>
            <person name="Yanf M."/>
            <person name="Daum C."/>
            <person name="Ng V."/>
            <person name="Clum A."/>
            <person name="Steindorff A."/>
            <person name="Ohm R."/>
            <person name="Martin F."/>
            <person name="Silar P."/>
            <person name="Natvig D."/>
            <person name="Lalanne C."/>
            <person name="Gautier V."/>
            <person name="Ament-velasquez S.L."/>
            <person name="Kruys A."/>
            <person name="Hutchinson M.I."/>
            <person name="Powell A.J."/>
            <person name="Barry K."/>
            <person name="Miller A.N."/>
            <person name="Grigoriev I.V."/>
            <person name="Debuchy R."/>
            <person name="Gladieux P."/>
            <person name="Thoren M.H."/>
            <person name="Johannesson H."/>
        </authorList>
    </citation>
    <scope>NUCLEOTIDE SEQUENCE</scope>
    <source>
        <strain evidence="3">SMH3187-1</strain>
    </source>
</reference>
<sequence>LPAVLLALLPLARAASTTGALAPVSLYHEFAYSTARPCAAACLIYNGILPCNVAGYYDLGVELACGRCGPINNCYCGTKIASSATSYISSCVSQNCARSVDSWPEEVTSMLELYDGYCATANVMPASVTKGAAGGATATKATGGSGTTGTNPGAGAGGEGAKETAPASSEEGKKDKEGLSQSDIVALAASLGVGIPSLLIALVTLCVQLRKRKR</sequence>
<keyword evidence="2" id="KW-0472">Membrane</keyword>
<evidence type="ECO:0000256" key="2">
    <source>
        <dbReference type="SAM" id="Phobius"/>
    </source>
</evidence>
<accession>A0AA40BTB1</accession>
<evidence type="ECO:0000313" key="4">
    <source>
        <dbReference type="Proteomes" id="UP001172155"/>
    </source>
</evidence>
<name>A0AA40BTB1_9PEZI</name>
<keyword evidence="2" id="KW-1133">Transmembrane helix</keyword>
<dbReference type="EMBL" id="JAUKUD010000006">
    <property type="protein sequence ID" value="KAK0740009.1"/>
    <property type="molecule type" value="Genomic_DNA"/>
</dbReference>
<proteinExistence type="predicted"/>
<feature type="non-terminal residue" evidence="3">
    <location>
        <position position="214"/>
    </location>
</feature>
<keyword evidence="4" id="KW-1185">Reference proteome</keyword>
<feature type="non-terminal residue" evidence="3">
    <location>
        <position position="1"/>
    </location>
</feature>
<organism evidence="3 4">
    <name type="scientific">Schizothecium vesticola</name>
    <dbReference type="NCBI Taxonomy" id="314040"/>
    <lineage>
        <taxon>Eukaryota</taxon>
        <taxon>Fungi</taxon>
        <taxon>Dikarya</taxon>
        <taxon>Ascomycota</taxon>
        <taxon>Pezizomycotina</taxon>
        <taxon>Sordariomycetes</taxon>
        <taxon>Sordariomycetidae</taxon>
        <taxon>Sordariales</taxon>
        <taxon>Schizotheciaceae</taxon>
        <taxon>Schizothecium</taxon>
    </lineage>
</organism>
<dbReference type="AlphaFoldDB" id="A0AA40BTB1"/>
<feature type="compositionally biased region" description="Gly residues" evidence="1">
    <location>
        <begin position="143"/>
        <end position="159"/>
    </location>
</feature>
<comment type="caution">
    <text evidence="3">The sequence shown here is derived from an EMBL/GenBank/DDBJ whole genome shotgun (WGS) entry which is preliminary data.</text>
</comment>
<evidence type="ECO:0000256" key="1">
    <source>
        <dbReference type="SAM" id="MobiDB-lite"/>
    </source>
</evidence>
<dbReference type="Proteomes" id="UP001172155">
    <property type="component" value="Unassembled WGS sequence"/>
</dbReference>
<keyword evidence="2" id="KW-0812">Transmembrane</keyword>
<evidence type="ECO:0000313" key="3">
    <source>
        <dbReference type="EMBL" id="KAK0740009.1"/>
    </source>
</evidence>
<gene>
    <name evidence="3" type="ORF">B0T18DRAFT_312061</name>
</gene>
<protein>
    <submittedName>
        <fullName evidence="3">Uncharacterized protein</fullName>
    </submittedName>
</protein>
<feature type="transmembrane region" description="Helical" evidence="2">
    <location>
        <begin position="184"/>
        <end position="207"/>
    </location>
</feature>